<dbReference type="Gene3D" id="3.20.20.70">
    <property type="entry name" value="Aldolase class I"/>
    <property type="match status" value="1"/>
</dbReference>
<reference evidence="10 11" key="1">
    <citation type="submission" date="2022-10" db="EMBL/GenBank/DDBJ databases">
        <title>Ruegeria sp. nov., isolated from ocean surface water.</title>
        <authorList>
            <person name="He W."/>
            <person name="Wang L."/>
            <person name="Zhang D.-F."/>
        </authorList>
    </citation>
    <scope>NUCLEOTIDE SEQUENCE [LARGE SCALE GENOMIC DNA]</scope>
    <source>
        <strain evidence="10 11">WL0004</strain>
    </source>
</reference>
<gene>
    <name evidence="8 10" type="primary">tpiA</name>
    <name evidence="10" type="ORF">OEZ49_15250</name>
</gene>
<dbReference type="NCBIfam" id="TIGR00419">
    <property type="entry name" value="tim"/>
    <property type="match status" value="1"/>
</dbReference>
<dbReference type="SUPFAM" id="SSF51351">
    <property type="entry name" value="Triosephosphate isomerase (TIM)"/>
    <property type="match status" value="1"/>
</dbReference>
<dbReference type="InterPro" id="IPR020861">
    <property type="entry name" value="Triosephosphate_isomerase_AS"/>
</dbReference>
<dbReference type="Pfam" id="PF00121">
    <property type="entry name" value="TIM"/>
    <property type="match status" value="1"/>
</dbReference>
<dbReference type="GO" id="GO:0004807">
    <property type="term" value="F:triose-phosphate isomerase activity"/>
    <property type="evidence" value="ECO:0007669"/>
    <property type="project" value="UniProtKB-EC"/>
</dbReference>
<keyword evidence="4 8" id="KW-0312">Gluconeogenesis</keyword>
<feature type="binding site" evidence="8">
    <location>
        <begin position="9"/>
        <end position="11"/>
    </location>
    <ligand>
        <name>substrate</name>
    </ligand>
</feature>
<feature type="active site" description="Electrophile" evidence="8">
    <location>
        <position position="93"/>
    </location>
</feature>
<organism evidence="10 11">
    <name type="scientific">Ruegeria marisflavi</name>
    <dbReference type="NCBI Taxonomy" id="2984152"/>
    <lineage>
        <taxon>Bacteria</taxon>
        <taxon>Pseudomonadati</taxon>
        <taxon>Pseudomonadota</taxon>
        <taxon>Alphaproteobacteria</taxon>
        <taxon>Rhodobacterales</taxon>
        <taxon>Roseobacteraceae</taxon>
        <taxon>Ruegeria</taxon>
    </lineage>
</organism>
<comment type="function">
    <text evidence="8">Involved in the gluconeogenesis. Catalyzes stereospecifically the conversion of dihydroxyacetone phosphate (DHAP) to D-glyceraldehyde-3-phosphate (G3P).</text>
</comment>
<feature type="binding site" evidence="8">
    <location>
        <begin position="230"/>
        <end position="231"/>
    </location>
    <ligand>
        <name>substrate</name>
    </ligand>
</feature>
<evidence type="ECO:0000256" key="9">
    <source>
        <dbReference type="RuleBase" id="RU363013"/>
    </source>
</evidence>
<dbReference type="PANTHER" id="PTHR21139">
    <property type="entry name" value="TRIOSEPHOSPHATE ISOMERASE"/>
    <property type="match status" value="1"/>
</dbReference>
<comment type="catalytic activity">
    <reaction evidence="8 9">
        <text>D-glyceraldehyde 3-phosphate = dihydroxyacetone phosphate</text>
        <dbReference type="Rhea" id="RHEA:18585"/>
        <dbReference type="ChEBI" id="CHEBI:57642"/>
        <dbReference type="ChEBI" id="CHEBI:59776"/>
        <dbReference type="EC" id="5.3.1.1"/>
    </reaction>
</comment>
<dbReference type="EC" id="5.3.1.1" evidence="8 9"/>
<dbReference type="PANTHER" id="PTHR21139:SF42">
    <property type="entry name" value="TRIOSEPHOSPHATE ISOMERASE"/>
    <property type="match status" value="1"/>
</dbReference>
<evidence type="ECO:0000256" key="2">
    <source>
        <dbReference type="ARBA" id="ARBA00004939"/>
    </source>
</evidence>
<comment type="pathway">
    <text evidence="8 9">Carbohydrate biosynthesis; gluconeogenesis.</text>
</comment>
<evidence type="ECO:0000256" key="7">
    <source>
        <dbReference type="ARBA" id="ARBA00023235"/>
    </source>
</evidence>
<dbReference type="EMBL" id="JAOVQN010000016">
    <property type="protein sequence ID" value="MCU9839132.1"/>
    <property type="molecule type" value="Genomic_DNA"/>
</dbReference>
<dbReference type="InterPro" id="IPR035990">
    <property type="entry name" value="TIM_sf"/>
</dbReference>
<dbReference type="PROSITE" id="PS00171">
    <property type="entry name" value="TIM_1"/>
    <property type="match status" value="1"/>
</dbReference>
<dbReference type="HAMAP" id="MF_00147_B">
    <property type="entry name" value="TIM_B"/>
    <property type="match status" value="1"/>
</dbReference>
<evidence type="ECO:0000256" key="3">
    <source>
        <dbReference type="ARBA" id="ARBA00007422"/>
    </source>
</evidence>
<comment type="subcellular location">
    <subcellularLocation>
        <location evidence="8 9">Cytoplasm</location>
    </subcellularLocation>
</comment>
<dbReference type="InterPro" id="IPR022896">
    <property type="entry name" value="TrioseP_Isoase_bac/euk"/>
</dbReference>
<evidence type="ECO:0000313" key="11">
    <source>
        <dbReference type="Proteomes" id="UP001321014"/>
    </source>
</evidence>
<name>A0ABT2WTB1_9RHOB</name>
<comment type="pathway">
    <text evidence="8 9">Carbohydrate degradation; glycolysis; D-glyceraldehyde 3-phosphate from glycerone phosphate: step 1/1.</text>
</comment>
<evidence type="ECO:0000313" key="10">
    <source>
        <dbReference type="EMBL" id="MCU9839132.1"/>
    </source>
</evidence>
<feature type="binding site" evidence="8">
    <location>
        <position position="209"/>
    </location>
    <ligand>
        <name>substrate</name>
    </ligand>
</feature>
<dbReference type="CDD" id="cd00311">
    <property type="entry name" value="TIM"/>
    <property type="match status" value="1"/>
</dbReference>
<feature type="binding site" evidence="8">
    <location>
        <position position="169"/>
    </location>
    <ligand>
        <name>substrate</name>
    </ligand>
</feature>
<keyword evidence="5 8" id="KW-0963">Cytoplasm</keyword>
<comment type="pathway">
    <text evidence="2">Carbohydrate metabolism; erythritol degradation.</text>
</comment>
<comment type="catalytic activity">
    <reaction evidence="1">
        <text>L-erythrulose 1-phosphate = D-erythrulose 4-phosphate</text>
        <dbReference type="Rhea" id="RHEA:49588"/>
        <dbReference type="ChEBI" id="CHEBI:58002"/>
        <dbReference type="ChEBI" id="CHEBI:90796"/>
        <dbReference type="EC" id="5.3.1.33"/>
    </reaction>
</comment>
<comment type="caution">
    <text evidence="10">The sequence shown here is derived from an EMBL/GenBank/DDBJ whole genome shotgun (WGS) entry which is preliminary data.</text>
</comment>
<evidence type="ECO:0000256" key="1">
    <source>
        <dbReference type="ARBA" id="ARBA00000148"/>
    </source>
</evidence>
<evidence type="ECO:0000256" key="8">
    <source>
        <dbReference type="HAMAP-Rule" id="MF_00147"/>
    </source>
</evidence>
<keyword evidence="11" id="KW-1185">Reference proteome</keyword>
<proteinExistence type="inferred from homology"/>
<evidence type="ECO:0000256" key="6">
    <source>
        <dbReference type="ARBA" id="ARBA00023152"/>
    </source>
</evidence>
<comment type="subunit">
    <text evidence="8 9">Homodimer.</text>
</comment>
<sequence>MRRKLAAGNWKMNGTGAALDALDAIATAHPAPTVDILICPPATLLSRASQAILGSAVTLGGQDCHAEASGAHTGDISAAMLADAGAGAVILGHSERRADHAETDAQVCAKTRAALEAGLIAVVCIGETLAEREAGQTLDVVCGQLAGSLPDGITGNQIVVAYEPVWAIGTGKVPTLEQIAEVHDALRGQLVGRYGAETGHGIRLLYGGSVKPGNAAEIFAVSNVDGALVGGASLSAADFSPIVTALELAAG</sequence>
<keyword evidence="7 8" id="KW-0413">Isomerase</keyword>
<feature type="active site" description="Proton acceptor" evidence="8">
    <location>
        <position position="163"/>
    </location>
</feature>
<evidence type="ECO:0000256" key="5">
    <source>
        <dbReference type="ARBA" id="ARBA00022490"/>
    </source>
</evidence>
<protein>
    <recommendedName>
        <fullName evidence="8 9">Triosephosphate isomerase</fullName>
        <shortName evidence="8">TIM</shortName>
        <shortName evidence="8">TPI</shortName>
        <ecNumber evidence="8 9">5.3.1.1</ecNumber>
    </recommendedName>
    <alternativeName>
        <fullName evidence="8">Triose-phosphate isomerase</fullName>
    </alternativeName>
</protein>
<dbReference type="PROSITE" id="PS51440">
    <property type="entry name" value="TIM_2"/>
    <property type="match status" value="1"/>
</dbReference>
<dbReference type="RefSeq" id="WP_263389122.1">
    <property type="nucleotide sequence ID" value="NZ_JAOVQN010000016.1"/>
</dbReference>
<dbReference type="InterPro" id="IPR013785">
    <property type="entry name" value="Aldolase_TIM"/>
</dbReference>
<dbReference type="Proteomes" id="UP001321014">
    <property type="component" value="Unassembled WGS sequence"/>
</dbReference>
<comment type="similarity">
    <text evidence="3 8 9">Belongs to the triosephosphate isomerase family.</text>
</comment>
<dbReference type="InterPro" id="IPR000652">
    <property type="entry name" value="Triosephosphate_isomerase"/>
</dbReference>
<accession>A0ABT2WTB1</accession>
<evidence type="ECO:0000256" key="4">
    <source>
        <dbReference type="ARBA" id="ARBA00022432"/>
    </source>
</evidence>
<keyword evidence="6 8" id="KW-0324">Glycolysis</keyword>